<name>A0A384K4V9_BOTFB</name>
<feature type="domain" description="RNase H type-1" evidence="11">
    <location>
        <begin position="235"/>
        <end position="385"/>
    </location>
</feature>
<comment type="similarity">
    <text evidence="3">Belongs to the RNase H family.</text>
</comment>
<keyword evidence="6" id="KW-0479">Metal-binding</keyword>
<dbReference type="CDD" id="cd09280">
    <property type="entry name" value="RNase_HI_eukaryote_like"/>
    <property type="match status" value="1"/>
</dbReference>
<keyword evidence="7" id="KW-0255">Endonuclease</keyword>
<dbReference type="Pfam" id="PF01693">
    <property type="entry name" value="Cauli_VI"/>
    <property type="match status" value="2"/>
</dbReference>
<dbReference type="Pfam" id="PF00075">
    <property type="entry name" value="RNase_H"/>
    <property type="match status" value="1"/>
</dbReference>
<evidence type="ECO:0000313" key="13">
    <source>
        <dbReference type="Proteomes" id="UP000001798"/>
    </source>
</evidence>
<evidence type="ECO:0000256" key="6">
    <source>
        <dbReference type="ARBA" id="ARBA00022723"/>
    </source>
</evidence>
<dbReference type="GeneID" id="5438916"/>
<dbReference type="Proteomes" id="UP000001798">
    <property type="component" value="Chromosome 15"/>
</dbReference>
<dbReference type="GO" id="GO:0046872">
    <property type="term" value="F:metal ion binding"/>
    <property type="evidence" value="ECO:0007669"/>
    <property type="project" value="UniProtKB-KW"/>
</dbReference>
<organism evidence="12 13">
    <name type="scientific">Botryotinia fuckeliana (strain B05.10)</name>
    <name type="common">Noble rot fungus</name>
    <name type="synonym">Botrytis cinerea</name>
    <dbReference type="NCBI Taxonomy" id="332648"/>
    <lineage>
        <taxon>Eukaryota</taxon>
        <taxon>Fungi</taxon>
        <taxon>Dikarya</taxon>
        <taxon>Ascomycota</taxon>
        <taxon>Pezizomycotina</taxon>
        <taxon>Leotiomycetes</taxon>
        <taxon>Helotiales</taxon>
        <taxon>Sclerotiniaceae</taxon>
        <taxon>Botrytis</taxon>
    </lineage>
</organism>
<dbReference type="FunFam" id="3.40.970.10:FF:000001">
    <property type="entry name" value="Ribonuclease H1"/>
    <property type="match status" value="2"/>
</dbReference>
<dbReference type="InterPro" id="IPR002156">
    <property type="entry name" value="RNaseH_domain"/>
</dbReference>
<dbReference type="RefSeq" id="XP_024553366.1">
    <property type="nucleotide sequence ID" value="XM_024697550.1"/>
</dbReference>
<feature type="compositionally biased region" description="Basic and acidic residues" evidence="10">
    <location>
        <begin position="74"/>
        <end position="86"/>
    </location>
</feature>
<dbReference type="PROSITE" id="PS50879">
    <property type="entry name" value="RNASE_H_1"/>
    <property type="match status" value="1"/>
</dbReference>
<dbReference type="GO" id="GO:0043137">
    <property type="term" value="P:DNA replication, removal of RNA primer"/>
    <property type="evidence" value="ECO:0007669"/>
    <property type="project" value="TreeGrafter"/>
</dbReference>
<evidence type="ECO:0000256" key="3">
    <source>
        <dbReference type="ARBA" id="ARBA00005300"/>
    </source>
</evidence>
<dbReference type="InterPro" id="IPR011320">
    <property type="entry name" value="RNase_H1_N"/>
</dbReference>
<dbReference type="OrthoDB" id="407198at2759"/>
<accession>A0A384K4V9</accession>
<evidence type="ECO:0000313" key="12">
    <source>
        <dbReference type="EMBL" id="ATZ57802.1"/>
    </source>
</evidence>
<evidence type="ECO:0000256" key="9">
    <source>
        <dbReference type="ARBA" id="ARBA00022842"/>
    </source>
</evidence>
<dbReference type="InterPro" id="IPR037056">
    <property type="entry name" value="RNase_H1_N_sf"/>
</dbReference>
<comment type="catalytic activity">
    <reaction evidence="1">
        <text>Endonucleolytic cleavage to 5'-phosphomonoester.</text>
        <dbReference type="EC" id="3.1.26.4"/>
    </reaction>
</comment>
<dbReference type="Gene3D" id="3.40.970.10">
    <property type="entry name" value="Ribonuclease H1, N-terminal domain"/>
    <property type="match status" value="2"/>
</dbReference>
<dbReference type="SUPFAM" id="SSF55658">
    <property type="entry name" value="L9 N-domain-like"/>
    <property type="match status" value="2"/>
</dbReference>
<proteinExistence type="inferred from homology"/>
<dbReference type="InterPro" id="IPR009027">
    <property type="entry name" value="Ribosomal_bL9/RNase_H1_N"/>
</dbReference>
<keyword evidence="9" id="KW-0460">Magnesium</keyword>
<dbReference type="PANTHER" id="PTHR10642:SF26">
    <property type="entry name" value="RIBONUCLEASE H1"/>
    <property type="match status" value="1"/>
</dbReference>
<dbReference type="InterPro" id="IPR036397">
    <property type="entry name" value="RNaseH_sf"/>
</dbReference>
<dbReference type="InterPro" id="IPR012337">
    <property type="entry name" value="RNaseH-like_sf"/>
</dbReference>
<sequence>MSRAHTTQHRITKSKKNRRSLGIPNLPTQTRQDIIRQGILLLEEIRKLIKVENLGRSTDLSNLIMPPATRKRKFSEDKEGEGKDKGGSSSAQKYYAVRKGKETGVFTDWEDCKEQITGFGGAMYKSFSTKSDAEAFVAGKNPAKFSKGDKFYAVAVGHETGVYEEWADAKKQIDGVKGPKYKKFATREEAEEFVREGGKANKKVKTGSGKEESEKKVVKGKGKVTVEEKAQEVSKGDMIKVWTDGSSRGNGKVGAVAGYGVFFGDGDERNISAPLEGSPQTNQRAELTAALRALETVPLDKNIEIITDSNYTINCATVWYKNWGKNGWKTSTGKPVMNEDLVKQIRALIDKRTKNKAQTNLTWVKGHDENPGNVAADRLAVKGAMEKNR</sequence>
<dbReference type="VEuPathDB" id="FungiDB:Bcin15g03350"/>
<evidence type="ECO:0000256" key="2">
    <source>
        <dbReference type="ARBA" id="ARBA00001946"/>
    </source>
</evidence>
<dbReference type="Gene3D" id="3.30.420.10">
    <property type="entry name" value="Ribonuclease H-like superfamily/Ribonuclease H"/>
    <property type="match status" value="1"/>
</dbReference>
<reference evidence="12 13" key="1">
    <citation type="journal article" date="2011" name="PLoS Genet.">
        <title>Genomic analysis of the necrotrophic fungal pathogens Sclerotinia sclerotiorum and Botrytis cinerea.</title>
        <authorList>
            <person name="Amselem J."/>
            <person name="Cuomo C.A."/>
            <person name="van Kan J.A."/>
            <person name="Viaud M."/>
            <person name="Benito E.P."/>
            <person name="Couloux A."/>
            <person name="Coutinho P.M."/>
            <person name="de Vries R.P."/>
            <person name="Dyer P.S."/>
            <person name="Fillinger S."/>
            <person name="Fournier E."/>
            <person name="Gout L."/>
            <person name="Hahn M."/>
            <person name="Kohn L."/>
            <person name="Lapalu N."/>
            <person name="Plummer K.M."/>
            <person name="Pradier J.M."/>
            <person name="Quevillon E."/>
            <person name="Sharon A."/>
            <person name="Simon A."/>
            <person name="ten Have A."/>
            <person name="Tudzynski B."/>
            <person name="Tudzynski P."/>
            <person name="Wincker P."/>
            <person name="Andrew M."/>
            <person name="Anthouard V."/>
            <person name="Beever R.E."/>
            <person name="Beffa R."/>
            <person name="Benoit I."/>
            <person name="Bouzid O."/>
            <person name="Brault B."/>
            <person name="Chen Z."/>
            <person name="Choquer M."/>
            <person name="Collemare J."/>
            <person name="Cotton P."/>
            <person name="Danchin E.G."/>
            <person name="Da Silva C."/>
            <person name="Gautier A."/>
            <person name="Giraud C."/>
            <person name="Giraud T."/>
            <person name="Gonzalez C."/>
            <person name="Grossetete S."/>
            <person name="Guldener U."/>
            <person name="Henrissat B."/>
            <person name="Howlett B.J."/>
            <person name="Kodira C."/>
            <person name="Kretschmer M."/>
            <person name="Lappartient A."/>
            <person name="Leroch M."/>
            <person name="Levis C."/>
            <person name="Mauceli E."/>
            <person name="Neuveglise C."/>
            <person name="Oeser B."/>
            <person name="Pearson M."/>
            <person name="Poulain J."/>
            <person name="Poussereau N."/>
            <person name="Quesneville H."/>
            <person name="Rascle C."/>
            <person name="Schumacher J."/>
            <person name="Segurens B."/>
            <person name="Sexton A."/>
            <person name="Silva E."/>
            <person name="Sirven C."/>
            <person name="Soanes D.M."/>
            <person name="Talbot N.J."/>
            <person name="Templeton M."/>
            <person name="Yandava C."/>
            <person name="Yarden O."/>
            <person name="Zeng Q."/>
            <person name="Rollins J.A."/>
            <person name="Lebrun M.H."/>
            <person name="Dickman M."/>
        </authorList>
    </citation>
    <scope>NUCLEOTIDE SEQUENCE [LARGE SCALE GENOMIC DNA]</scope>
    <source>
        <strain evidence="12 13">B05.10</strain>
    </source>
</reference>
<dbReference type="EMBL" id="CP009819">
    <property type="protein sequence ID" value="ATZ57802.1"/>
    <property type="molecule type" value="Genomic_DNA"/>
</dbReference>
<keyword evidence="8" id="KW-0378">Hydrolase</keyword>
<evidence type="ECO:0000256" key="8">
    <source>
        <dbReference type="ARBA" id="ARBA00022801"/>
    </source>
</evidence>
<evidence type="ECO:0000256" key="1">
    <source>
        <dbReference type="ARBA" id="ARBA00000077"/>
    </source>
</evidence>
<evidence type="ECO:0000256" key="10">
    <source>
        <dbReference type="SAM" id="MobiDB-lite"/>
    </source>
</evidence>
<comment type="cofactor">
    <cofactor evidence="2">
        <name>Mg(2+)</name>
        <dbReference type="ChEBI" id="CHEBI:18420"/>
    </cofactor>
</comment>
<feature type="region of interest" description="Disordered" evidence="10">
    <location>
        <begin position="1"/>
        <end position="25"/>
    </location>
</feature>
<evidence type="ECO:0000256" key="7">
    <source>
        <dbReference type="ARBA" id="ARBA00022759"/>
    </source>
</evidence>
<dbReference type="InterPro" id="IPR050092">
    <property type="entry name" value="RNase_H"/>
</dbReference>
<feature type="compositionally biased region" description="Basic residues" evidence="10">
    <location>
        <begin position="1"/>
        <end position="19"/>
    </location>
</feature>
<dbReference type="FunFam" id="3.30.420.10:FF:000090">
    <property type="entry name" value="Ribonuclease H"/>
    <property type="match status" value="1"/>
</dbReference>
<gene>
    <name evidence="12" type="primary">Bcrnh1</name>
    <name evidence="12" type="ORF">BCIN_15g03350</name>
</gene>
<keyword evidence="13" id="KW-1185">Reference proteome</keyword>
<feature type="region of interest" description="Disordered" evidence="10">
    <location>
        <begin position="60"/>
        <end position="91"/>
    </location>
</feature>
<dbReference type="AlphaFoldDB" id="A0A384K4V9"/>
<evidence type="ECO:0000259" key="11">
    <source>
        <dbReference type="PROSITE" id="PS50879"/>
    </source>
</evidence>
<dbReference type="EC" id="3.1.26.4" evidence="4"/>
<evidence type="ECO:0000256" key="5">
    <source>
        <dbReference type="ARBA" id="ARBA00022722"/>
    </source>
</evidence>
<dbReference type="GO" id="GO:0003676">
    <property type="term" value="F:nucleic acid binding"/>
    <property type="evidence" value="ECO:0007669"/>
    <property type="project" value="InterPro"/>
</dbReference>
<reference evidence="12 13" key="3">
    <citation type="journal article" date="2017" name="Mol. Plant Pathol.">
        <title>A gapless genome sequence of the fungus Botrytis cinerea.</title>
        <authorList>
            <person name="Van Kan J.A."/>
            <person name="Stassen J.H."/>
            <person name="Mosbach A."/>
            <person name="Van Der Lee T.A."/>
            <person name="Faino L."/>
            <person name="Farmer A.D."/>
            <person name="Papasotiriou D.G."/>
            <person name="Zhou S."/>
            <person name="Seidl M.F."/>
            <person name="Cottam E."/>
            <person name="Edel D."/>
            <person name="Hahn M."/>
            <person name="Schwartz D.C."/>
            <person name="Dietrich R.A."/>
            <person name="Widdison S."/>
            <person name="Scalliet G."/>
        </authorList>
    </citation>
    <scope>NUCLEOTIDE SEQUENCE [LARGE SCALE GENOMIC DNA]</scope>
    <source>
        <strain evidence="12 13">B05.10</strain>
    </source>
</reference>
<dbReference type="SUPFAM" id="SSF53098">
    <property type="entry name" value="Ribonuclease H-like"/>
    <property type="match status" value="1"/>
</dbReference>
<evidence type="ECO:0000256" key="4">
    <source>
        <dbReference type="ARBA" id="ARBA00012180"/>
    </source>
</evidence>
<dbReference type="PANTHER" id="PTHR10642">
    <property type="entry name" value="RIBONUCLEASE H1"/>
    <property type="match status" value="1"/>
</dbReference>
<dbReference type="KEGG" id="bfu:BCIN_15g03350"/>
<reference evidence="12 13" key="2">
    <citation type="journal article" date="2012" name="Eukaryot. Cell">
        <title>Genome update of Botrytis cinerea strains B05.10 and T4.</title>
        <authorList>
            <person name="Staats M."/>
            <person name="van Kan J.A."/>
        </authorList>
    </citation>
    <scope>NUCLEOTIDE SEQUENCE [LARGE SCALE GENOMIC DNA]</scope>
    <source>
        <strain evidence="12 13">B05.10</strain>
    </source>
</reference>
<dbReference type="GO" id="GO:0004523">
    <property type="term" value="F:RNA-DNA hybrid ribonuclease activity"/>
    <property type="evidence" value="ECO:0007669"/>
    <property type="project" value="UniProtKB-EC"/>
</dbReference>
<keyword evidence="5" id="KW-0540">Nuclease</keyword>
<protein>
    <recommendedName>
        <fullName evidence="4">ribonuclease H</fullName>
        <ecNumber evidence="4">3.1.26.4</ecNumber>
    </recommendedName>
</protein>